<reference evidence="1" key="1">
    <citation type="submission" date="2022-05" db="EMBL/GenBank/DDBJ databases">
        <title>Jatrophihabitans sp. SB3-54 whole genome sequence.</title>
        <authorList>
            <person name="Suh M.K."/>
            <person name="Eom M.K."/>
            <person name="Kim J.S."/>
            <person name="Kim H.S."/>
            <person name="Do H.E."/>
            <person name="Shin Y.K."/>
            <person name="Lee J.-S."/>
        </authorList>
    </citation>
    <scope>NUCLEOTIDE SEQUENCE</scope>
    <source>
        <strain evidence="1">SB3-54</strain>
    </source>
</reference>
<keyword evidence="2" id="KW-1185">Reference proteome</keyword>
<evidence type="ECO:0000313" key="2">
    <source>
        <dbReference type="Proteomes" id="UP001164693"/>
    </source>
</evidence>
<dbReference type="RefSeq" id="WP_269444177.1">
    <property type="nucleotide sequence ID" value="NZ_CP097463.1"/>
</dbReference>
<gene>
    <name evidence="1" type="ORF">M6B22_02415</name>
</gene>
<dbReference type="Proteomes" id="UP001164693">
    <property type="component" value="Chromosome"/>
</dbReference>
<organism evidence="1 2">
    <name type="scientific">Jatrophihabitans cynanchi</name>
    <dbReference type="NCBI Taxonomy" id="2944128"/>
    <lineage>
        <taxon>Bacteria</taxon>
        <taxon>Bacillati</taxon>
        <taxon>Actinomycetota</taxon>
        <taxon>Actinomycetes</taxon>
        <taxon>Jatrophihabitantales</taxon>
        <taxon>Jatrophihabitantaceae</taxon>
        <taxon>Jatrophihabitans</taxon>
    </lineage>
</organism>
<dbReference type="PANTHER" id="PTHR23026">
    <property type="entry name" value="NADPH NITROREDUCTASE"/>
    <property type="match status" value="1"/>
</dbReference>
<evidence type="ECO:0008006" key="3">
    <source>
        <dbReference type="Google" id="ProtNLM"/>
    </source>
</evidence>
<dbReference type="Gene3D" id="3.40.109.10">
    <property type="entry name" value="NADH Oxidase"/>
    <property type="match status" value="1"/>
</dbReference>
<protein>
    <recommendedName>
        <fullName evidence="3">Nitroreductase</fullName>
    </recommendedName>
</protein>
<name>A0ABY7K2V0_9ACTN</name>
<accession>A0ABY7K2V0</accession>
<dbReference type="SUPFAM" id="SSF55469">
    <property type="entry name" value="FMN-dependent nitroreductase-like"/>
    <property type="match status" value="2"/>
</dbReference>
<dbReference type="NCBIfam" id="NF047509">
    <property type="entry name" value="Rv3131_FMN_oxido"/>
    <property type="match status" value="1"/>
</dbReference>
<dbReference type="InterPro" id="IPR000415">
    <property type="entry name" value="Nitroreductase-like"/>
</dbReference>
<dbReference type="EMBL" id="CP097463">
    <property type="protein sequence ID" value="WAX57631.1"/>
    <property type="molecule type" value="Genomic_DNA"/>
</dbReference>
<sequence>MTATKLTHALRRAAVRATLAPSVHNTQPWRLRLGADTIEIRVEEQRRLRVLDPFGRQQMISCGCALFNARVSLAAAGLDVEVERFPDPAEPDLIARLRILGTTEAWDPISDLDVAIDKRRTNRRRFDQTPVPVPVVQALVAAAAAEGTQAFPIERLEHRRTIARLSQLADRIENADPAYRAELRAWTSDNPTRLDGVPAAAVPHVTGHSGDEVPIRDFDTHGSGWLPTETHSSASQCLILLGTDADNAASWLRGGEGLERVLLEITRRGYAVSPFTQVIEVARTHEMLRIELGLRMHPHILLRVGRAPETPAVRRRRLVEVLSESDA</sequence>
<dbReference type="PANTHER" id="PTHR23026:SF123">
    <property type="entry name" value="NAD(P)H NITROREDUCTASE RV3131-RELATED"/>
    <property type="match status" value="1"/>
</dbReference>
<proteinExistence type="predicted"/>
<dbReference type="InterPro" id="IPR050627">
    <property type="entry name" value="Nitroreductase/BluB"/>
</dbReference>
<evidence type="ECO:0000313" key="1">
    <source>
        <dbReference type="EMBL" id="WAX57631.1"/>
    </source>
</evidence>